<dbReference type="PRINTS" id="PR00376">
    <property type="entry name" value="IL1BCENZYME"/>
</dbReference>
<name>A8TVN9_PARLI</name>
<keyword evidence="7" id="KW-0865">Zymogen</keyword>
<evidence type="ECO:0000259" key="10">
    <source>
        <dbReference type="PROSITE" id="PS50168"/>
    </source>
</evidence>
<dbReference type="SMART" id="SM00031">
    <property type="entry name" value="DED"/>
    <property type="match status" value="2"/>
</dbReference>
<keyword evidence="3" id="KW-0053">Apoptosis</keyword>
<dbReference type="GO" id="GO:0042981">
    <property type="term" value="P:regulation of apoptotic process"/>
    <property type="evidence" value="ECO:0007669"/>
    <property type="project" value="InterPro"/>
</dbReference>
<feature type="compositionally biased region" description="Low complexity" evidence="9">
    <location>
        <begin position="260"/>
        <end position="308"/>
    </location>
</feature>
<dbReference type="Gene3D" id="1.10.533.10">
    <property type="entry name" value="Death Domain, Fas"/>
    <property type="match status" value="2"/>
</dbReference>
<dbReference type="PROSITE" id="PS50168">
    <property type="entry name" value="DED"/>
    <property type="match status" value="2"/>
</dbReference>
<reference evidence="13" key="1">
    <citation type="journal article" date="2009" name="J. Fish Biol.">
        <title>Caspases: evolutionary aspects of their functions in vertebrates.</title>
        <authorList>
            <person name="Sakamaki K."/>
            <person name="Satou Y."/>
        </authorList>
    </citation>
    <scope>NUCLEOTIDE SEQUENCE</scope>
</reference>
<dbReference type="InterPro" id="IPR033139">
    <property type="entry name" value="Caspase_cys_AS"/>
</dbReference>
<keyword evidence="4" id="KW-0677">Repeat</keyword>
<dbReference type="Pfam" id="PF00656">
    <property type="entry name" value="Peptidase_C14"/>
    <property type="match status" value="1"/>
</dbReference>
<sequence length="689" mass="77548">MAFPTSYSDSTLVNTDVVRDANPGADSLKYRGLLKEIDNGLGIRDMEKLKYLCQDLGVAPRKFESMTRGIYLFTELEKLALITADDISLLVDLMKAINRYDLVKKLKSWSSKEGTLAHRLSGYRRLMLRISDSLSRDEREQFTFYLSGGDSPLPVADIEESKTLLQLFSLMEKYTLIGPGDVDYLSNIMKSIGSVAIVKEIEKYQASESSSSVPNMQSSISPSFQQHQGGGMAYHTGNTGNTRSNSAPTLQGYMQNPTWYGQGQHGVPPQYQQQHPHHTYPQEQPYHNLPPQQYQQVQQQASPPSGQQHWQQQAIKREPEDTTSSATSSLTIGPERPKWYYEAVNKYGSARADDLWEKVVQRMRVDDARKKMQEMKIREQRSSDSSTPSIKTEPEEQEEMEASVSRNLPLEAIEDTTSSSESQQTDTSADDGHRIVPAQTATVRPQTDDIILPKYNMTRLPRGLCIIFNAEHFHRKTKLDDRKGTEKDVEALQNTFYNRLKFKTCVKKDPTARDYVTCLTEIAAMDHTNFDCFVCIILSHGCKGRVYGTDGDSVAIDDLTNLFRGAYVKSLVSKPKLFFIQACQGREAQEAVDIQQDSTPSIPNESDTLLSLSTVPGYASNRSISQGTWYISSLCNVINAYYKKVDLLTMLTMVNNLLSQAADREKGKQIGNPSHTLRKQIYFNQGLGD</sequence>
<dbReference type="FunFam" id="1.10.533.10:FF:000016">
    <property type="entry name" value="CASP8 and FADD-like apoptosis regulator"/>
    <property type="match status" value="1"/>
</dbReference>
<dbReference type="GO" id="GO:0006915">
    <property type="term" value="P:apoptotic process"/>
    <property type="evidence" value="ECO:0007669"/>
    <property type="project" value="UniProtKB-KW"/>
</dbReference>
<keyword evidence="2" id="KW-0645">Protease</keyword>
<dbReference type="InterPro" id="IPR029030">
    <property type="entry name" value="Caspase-like_dom_sf"/>
</dbReference>
<dbReference type="PANTHER" id="PTHR48169">
    <property type="entry name" value="DED DOMAIN-CONTAINING PROTEIN"/>
    <property type="match status" value="1"/>
</dbReference>
<protein>
    <submittedName>
        <fullName evidence="13">Caspase-8</fullName>
    </submittedName>
</protein>
<feature type="region of interest" description="Disordered" evidence="9">
    <location>
        <begin position="208"/>
        <end position="332"/>
    </location>
</feature>
<comment type="similarity">
    <text evidence="1 8">Belongs to the peptidase C14A family.</text>
</comment>
<evidence type="ECO:0000256" key="8">
    <source>
        <dbReference type="RuleBase" id="RU003971"/>
    </source>
</evidence>
<feature type="domain" description="Caspase family p20" evidence="12">
    <location>
        <begin position="461"/>
        <end position="587"/>
    </location>
</feature>
<feature type="domain" description="Caspase family p10" evidence="11">
    <location>
        <begin position="598"/>
        <end position="685"/>
    </location>
</feature>
<feature type="compositionally biased region" description="Polar residues" evidence="9">
    <location>
        <begin position="208"/>
        <end position="227"/>
    </location>
</feature>
<dbReference type="PROSITE" id="PS50208">
    <property type="entry name" value="CASPASE_P20"/>
    <property type="match status" value="1"/>
</dbReference>
<evidence type="ECO:0000256" key="5">
    <source>
        <dbReference type="ARBA" id="ARBA00022801"/>
    </source>
</evidence>
<dbReference type="InterPro" id="IPR001875">
    <property type="entry name" value="DED_dom"/>
</dbReference>
<dbReference type="EMBL" id="EU078681">
    <property type="protein sequence ID" value="ABW34712.1"/>
    <property type="molecule type" value="mRNA"/>
</dbReference>
<dbReference type="CDD" id="cd00032">
    <property type="entry name" value="CASc"/>
    <property type="match status" value="1"/>
</dbReference>
<dbReference type="AlphaFoldDB" id="A8TVN9"/>
<dbReference type="GO" id="GO:0005737">
    <property type="term" value="C:cytoplasm"/>
    <property type="evidence" value="ECO:0007669"/>
    <property type="project" value="UniProtKB-ARBA"/>
</dbReference>
<evidence type="ECO:0000256" key="4">
    <source>
        <dbReference type="ARBA" id="ARBA00022737"/>
    </source>
</evidence>
<dbReference type="InterPro" id="IPR001309">
    <property type="entry name" value="Pept_C14_p20"/>
</dbReference>
<dbReference type="GO" id="GO:0051604">
    <property type="term" value="P:protein maturation"/>
    <property type="evidence" value="ECO:0007669"/>
    <property type="project" value="UniProtKB-ARBA"/>
</dbReference>
<feature type="compositionally biased region" description="Polar residues" evidence="9">
    <location>
        <begin position="236"/>
        <end position="259"/>
    </location>
</feature>
<evidence type="ECO:0000256" key="9">
    <source>
        <dbReference type="SAM" id="MobiDB-lite"/>
    </source>
</evidence>
<dbReference type="SUPFAM" id="SSF52129">
    <property type="entry name" value="Caspase-like"/>
    <property type="match status" value="1"/>
</dbReference>
<dbReference type="Gene3D" id="3.40.50.1460">
    <property type="match status" value="1"/>
</dbReference>
<feature type="domain" description="DED" evidence="10">
    <location>
        <begin position="29"/>
        <end position="108"/>
    </location>
</feature>
<evidence type="ECO:0000256" key="2">
    <source>
        <dbReference type="ARBA" id="ARBA00022670"/>
    </source>
</evidence>
<feature type="region of interest" description="Disordered" evidence="9">
    <location>
        <begin position="370"/>
        <end position="408"/>
    </location>
</feature>
<dbReference type="GO" id="GO:0006508">
    <property type="term" value="P:proteolysis"/>
    <property type="evidence" value="ECO:0007669"/>
    <property type="project" value="UniProtKB-KW"/>
</dbReference>
<evidence type="ECO:0000313" key="13">
    <source>
        <dbReference type="EMBL" id="ABW34712.1"/>
    </source>
</evidence>
<evidence type="ECO:0000259" key="12">
    <source>
        <dbReference type="PROSITE" id="PS50208"/>
    </source>
</evidence>
<proteinExistence type="evidence at transcript level"/>
<dbReference type="InterPro" id="IPR011029">
    <property type="entry name" value="DEATH-like_dom_sf"/>
</dbReference>
<evidence type="ECO:0000256" key="3">
    <source>
        <dbReference type="ARBA" id="ARBA00022703"/>
    </source>
</evidence>
<dbReference type="InterPro" id="IPR016129">
    <property type="entry name" value="Caspase_his_AS"/>
</dbReference>
<keyword evidence="6" id="KW-0788">Thiol protease</keyword>
<dbReference type="PROSITE" id="PS01122">
    <property type="entry name" value="CASPASE_CYS"/>
    <property type="match status" value="1"/>
</dbReference>
<dbReference type="GO" id="GO:0004197">
    <property type="term" value="F:cysteine-type endopeptidase activity"/>
    <property type="evidence" value="ECO:0007669"/>
    <property type="project" value="InterPro"/>
</dbReference>
<dbReference type="PROSITE" id="PS50207">
    <property type="entry name" value="CASPASE_P10"/>
    <property type="match status" value="1"/>
</dbReference>
<evidence type="ECO:0000256" key="1">
    <source>
        <dbReference type="ARBA" id="ARBA00010134"/>
    </source>
</evidence>
<evidence type="ECO:0000259" key="11">
    <source>
        <dbReference type="PROSITE" id="PS50207"/>
    </source>
</evidence>
<dbReference type="SUPFAM" id="SSF47986">
    <property type="entry name" value="DEATH domain"/>
    <property type="match status" value="2"/>
</dbReference>
<accession>A8TVN9</accession>
<feature type="compositionally biased region" description="Polar residues" evidence="9">
    <location>
        <begin position="322"/>
        <end position="331"/>
    </location>
</feature>
<dbReference type="PANTHER" id="PTHR48169:SF7">
    <property type="entry name" value="CASPASE 10"/>
    <property type="match status" value="1"/>
</dbReference>
<dbReference type="InterPro" id="IPR015917">
    <property type="entry name" value="Pept_C14A"/>
</dbReference>
<keyword evidence="5" id="KW-0378">Hydrolase</keyword>
<feature type="domain" description="DED" evidence="10">
    <location>
        <begin position="122"/>
        <end position="203"/>
    </location>
</feature>
<dbReference type="Pfam" id="PF01335">
    <property type="entry name" value="DED"/>
    <property type="match status" value="2"/>
</dbReference>
<evidence type="ECO:0000256" key="6">
    <source>
        <dbReference type="ARBA" id="ARBA00022807"/>
    </source>
</evidence>
<feature type="compositionally biased region" description="Basic and acidic residues" evidence="9">
    <location>
        <begin position="370"/>
        <end position="382"/>
    </location>
</feature>
<dbReference type="PROSITE" id="PS01121">
    <property type="entry name" value="CASPASE_HIS"/>
    <property type="match status" value="1"/>
</dbReference>
<dbReference type="CDD" id="cd00045">
    <property type="entry name" value="DED"/>
    <property type="match status" value="1"/>
</dbReference>
<evidence type="ECO:0000256" key="7">
    <source>
        <dbReference type="ARBA" id="ARBA00023145"/>
    </source>
</evidence>
<dbReference type="InterPro" id="IPR011600">
    <property type="entry name" value="Pept_C14_caspase"/>
</dbReference>
<dbReference type="InterPro" id="IPR002138">
    <property type="entry name" value="Pept_C14_p10"/>
</dbReference>
<dbReference type="SMART" id="SM00115">
    <property type="entry name" value="CASc"/>
    <property type="match status" value="1"/>
</dbReference>
<organism evidence="13">
    <name type="scientific">Paracentrotus lividus</name>
    <name type="common">Common sea urchin</name>
    <dbReference type="NCBI Taxonomy" id="7656"/>
    <lineage>
        <taxon>Eukaryota</taxon>
        <taxon>Metazoa</taxon>
        <taxon>Echinodermata</taxon>
        <taxon>Eleutherozoa</taxon>
        <taxon>Echinozoa</taxon>
        <taxon>Echinoidea</taxon>
        <taxon>Euechinoidea</taxon>
        <taxon>Echinacea</taxon>
        <taxon>Camarodonta</taxon>
        <taxon>Echinidea</taxon>
        <taxon>Echinidae</taxon>
        <taxon>Paracentrotus</taxon>
    </lineage>
</organism>